<organism evidence="1 2">
    <name type="scientific">Aristolochia fimbriata</name>
    <name type="common">White veined hardy Dutchman's pipe vine</name>
    <dbReference type="NCBI Taxonomy" id="158543"/>
    <lineage>
        <taxon>Eukaryota</taxon>
        <taxon>Viridiplantae</taxon>
        <taxon>Streptophyta</taxon>
        <taxon>Embryophyta</taxon>
        <taxon>Tracheophyta</taxon>
        <taxon>Spermatophyta</taxon>
        <taxon>Magnoliopsida</taxon>
        <taxon>Magnoliidae</taxon>
        <taxon>Piperales</taxon>
        <taxon>Aristolochiaceae</taxon>
        <taxon>Aristolochia</taxon>
    </lineage>
</organism>
<proteinExistence type="predicted"/>
<evidence type="ECO:0000313" key="2">
    <source>
        <dbReference type="Proteomes" id="UP000825729"/>
    </source>
</evidence>
<protein>
    <submittedName>
        <fullName evidence="1">Uncharacterized protein</fullName>
    </submittedName>
</protein>
<dbReference type="PANTHER" id="PTHR47481">
    <property type="match status" value="1"/>
</dbReference>
<keyword evidence="2" id="KW-1185">Reference proteome</keyword>
<evidence type="ECO:0000313" key="1">
    <source>
        <dbReference type="EMBL" id="KAG9444530.1"/>
    </source>
</evidence>
<dbReference type="PANTHER" id="PTHR47481:SF22">
    <property type="entry name" value="RETROTRANSPOSON GAG DOMAIN-CONTAINING PROTEIN"/>
    <property type="match status" value="1"/>
</dbReference>
<reference evidence="1 2" key="1">
    <citation type="submission" date="2021-07" db="EMBL/GenBank/DDBJ databases">
        <title>The Aristolochia fimbriata genome: insights into angiosperm evolution, floral development and chemical biosynthesis.</title>
        <authorList>
            <person name="Jiao Y."/>
        </authorList>
    </citation>
    <scope>NUCLEOTIDE SEQUENCE [LARGE SCALE GENOMIC DNA]</scope>
    <source>
        <strain evidence="1">IBCAS-2021</strain>
        <tissue evidence="1">Leaf</tissue>
    </source>
</reference>
<gene>
    <name evidence="1" type="ORF">H6P81_015870</name>
</gene>
<dbReference type="EMBL" id="JAINDJ010000006">
    <property type="protein sequence ID" value="KAG9444530.1"/>
    <property type="molecule type" value="Genomic_DNA"/>
</dbReference>
<comment type="caution">
    <text evidence="1">The sequence shown here is derived from an EMBL/GenBank/DDBJ whole genome shotgun (WGS) entry which is preliminary data.</text>
</comment>
<sequence>MDLTKVTIPAKDKDLCLDPYGLFLKVPVIVKKVCSVIMFTGMLIPRYFPSVDYMVEDLEFPLGHQLIGFINENILRPLSPPEAVEECFRLDQMIVGWILNSLSKLILSQMEDDQITLEAWNTLETVYGTSTRSRIQKLKSDLHDLQKAIVVEIHPVDGLLPLMGAGKVDLLLCLQIDHLKFAIGVAIRITRQTLLALDDVVQTLLALTIASQPPSTKDEWFLDSGATHNLTPDPTDASSISPYSGNDSIFIGNE</sequence>
<dbReference type="AlphaFoldDB" id="A0AAV7E6P2"/>
<accession>A0AAV7E6P2</accession>
<dbReference type="Proteomes" id="UP000825729">
    <property type="component" value="Unassembled WGS sequence"/>
</dbReference>
<name>A0AAV7E6P2_ARIFI</name>